<evidence type="ECO:0000313" key="2">
    <source>
        <dbReference type="Proteomes" id="UP000254704"/>
    </source>
</evidence>
<dbReference type="EMBL" id="UGTV01000015">
    <property type="protein sequence ID" value="SUC09903.1"/>
    <property type="molecule type" value="Genomic_DNA"/>
</dbReference>
<reference evidence="1 2" key="1">
    <citation type="submission" date="2018-06" db="EMBL/GenBank/DDBJ databases">
        <authorList>
            <consortium name="Pathogen Informatics"/>
            <person name="Doyle S."/>
        </authorList>
    </citation>
    <scope>NUCLEOTIDE SEQUENCE [LARGE SCALE GENOMIC DNA]</scope>
    <source>
        <strain evidence="1 2">NCTC11621</strain>
    </source>
</reference>
<protein>
    <submittedName>
        <fullName evidence="1">Uncharacterized protein</fullName>
    </submittedName>
</protein>
<accession>A0A379EUL0</accession>
<evidence type="ECO:0000313" key="1">
    <source>
        <dbReference type="EMBL" id="SUC09903.1"/>
    </source>
</evidence>
<gene>
    <name evidence="1" type="ORF">NCTC11621_00930</name>
</gene>
<proteinExistence type="predicted"/>
<dbReference type="AlphaFoldDB" id="A0A379EUL0"/>
<name>A0A379EUL0_9PAST</name>
<sequence length="33" mass="3938">MPKKDEVKSTSKGRGETKFTDKQKCLFFIHYKM</sequence>
<organism evidence="1 2">
    <name type="scientific">Pasteurella canis</name>
    <dbReference type="NCBI Taxonomy" id="753"/>
    <lineage>
        <taxon>Bacteria</taxon>
        <taxon>Pseudomonadati</taxon>
        <taxon>Pseudomonadota</taxon>
        <taxon>Gammaproteobacteria</taxon>
        <taxon>Pasteurellales</taxon>
        <taxon>Pasteurellaceae</taxon>
        <taxon>Pasteurella</taxon>
    </lineage>
</organism>
<dbReference type="Proteomes" id="UP000254704">
    <property type="component" value="Unassembled WGS sequence"/>
</dbReference>